<protein>
    <submittedName>
        <fullName evidence="2">Uncharacterized protein</fullName>
    </submittedName>
</protein>
<dbReference type="PATRIC" id="fig|595434.4.peg.3270"/>
<name>A0A0J1BCR6_RHOIS</name>
<dbReference type="EMBL" id="LECT01000028">
    <property type="protein sequence ID" value="KLU04380.1"/>
    <property type="molecule type" value="Genomic_DNA"/>
</dbReference>
<evidence type="ECO:0000313" key="2">
    <source>
        <dbReference type="EMBL" id="KLU04380.1"/>
    </source>
</evidence>
<accession>A0A0J1BCR6</accession>
<evidence type="ECO:0000256" key="1">
    <source>
        <dbReference type="SAM" id="MobiDB-lite"/>
    </source>
</evidence>
<dbReference type="STRING" id="595434.RISK_003434"/>
<gene>
    <name evidence="2" type="ORF">RISK_003434</name>
</gene>
<dbReference type="AlphaFoldDB" id="A0A0J1BCR6"/>
<feature type="region of interest" description="Disordered" evidence="1">
    <location>
        <begin position="31"/>
        <end position="69"/>
    </location>
</feature>
<keyword evidence="3" id="KW-1185">Reference proteome</keyword>
<proteinExistence type="predicted"/>
<sequence length="69" mass="7624">MLKWKRQKQSGFFFGEVVSLAHPHINVCPKPPAEPRNHVELDASAGTPPALKSHPSFLENPPELCPKAI</sequence>
<evidence type="ECO:0000313" key="3">
    <source>
        <dbReference type="Proteomes" id="UP000036367"/>
    </source>
</evidence>
<organism evidence="2 3">
    <name type="scientific">Rhodopirellula islandica</name>
    <dbReference type="NCBI Taxonomy" id="595434"/>
    <lineage>
        <taxon>Bacteria</taxon>
        <taxon>Pseudomonadati</taxon>
        <taxon>Planctomycetota</taxon>
        <taxon>Planctomycetia</taxon>
        <taxon>Pirellulales</taxon>
        <taxon>Pirellulaceae</taxon>
        <taxon>Rhodopirellula</taxon>
    </lineage>
</organism>
<reference evidence="2" key="1">
    <citation type="submission" date="2015-05" db="EMBL/GenBank/DDBJ databases">
        <title>Permanent draft genome of Rhodopirellula islandicus K833.</title>
        <authorList>
            <person name="Kizina J."/>
            <person name="Richter M."/>
            <person name="Glockner F.O."/>
            <person name="Harder J."/>
        </authorList>
    </citation>
    <scope>NUCLEOTIDE SEQUENCE [LARGE SCALE GENOMIC DNA]</scope>
    <source>
        <strain evidence="2">K833</strain>
    </source>
</reference>
<dbReference type="Proteomes" id="UP000036367">
    <property type="component" value="Unassembled WGS sequence"/>
</dbReference>
<comment type="caution">
    <text evidence="2">The sequence shown here is derived from an EMBL/GenBank/DDBJ whole genome shotgun (WGS) entry which is preliminary data.</text>
</comment>